<gene>
    <name evidence="1" type="ORF">EV691_11913</name>
</gene>
<dbReference type="EMBL" id="SMMU01000019">
    <property type="protein sequence ID" value="TCL29339.1"/>
    <property type="molecule type" value="Genomic_DNA"/>
</dbReference>
<dbReference type="GeneID" id="61929047"/>
<reference evidence="1 2" key="1">
    <citation type="submission" date="2019-03" db="EMBL/GenBank/DDBJ databases">
        <title>Genomic Encyclopedia of Type Strains, Phase IV (KMG-IV): sequencing the most valuable type-strain genomes for metagenomic binning, comparative biology and taxonomic classification.</title>
        <authorList>
            <person name="Goeker M."/>
        </authorList>
    </citation>
    <scope>NUCLEOTIDE SEQUENCE [LARGE SCALE GENOMIC DNA]</scope>
    <source>
        <strain evidence="1 2">DSM 2286</strain>
    </source>
</reference>
<name>A0A4R1PII1_9GAMM</name>
<dbReference type="PROSITE" id="PS51257">
    <property type="entry name" value="PROKAR_LIPOPROTEIN"/>
    <property type="match status" value="1"/>
</dbReference>
<dbReference type="AlphaFoldDB" id="A0A4R1PII1"/>
<protein>
    <recommendedName>
        <fullName evidence="3">Type VI secretion protein</fullName>
    </recommendedName>
</protein>
<sequence length="45" mass="4930">MKTLCGPAVLLVLALSLVGCGGNYRFDDHQYRPLGDPQALERGQR</sequence>
<organism evidence="1 2">
    <name type="scientific">Azotobacter chroococcum</name>
    <dbReference type="NCBI Taxonomy" id="353"/>
    <lineage>
        <taxon>Bacteria</taxon>
        <taxon>Pseudomonadati</taxon>
        <taxon>Pseudomonadota</taxon>
        <taxon>Gammaproteobacteria</taxon>
        <taxon>Pseudomonadales</taxon>
        <taxon>Pseudomonadaceae</taxon>
        <taxon>Azotobacter</taxon>
    </lineage>
</organism>
<evidence type="ECO:0000313" key="2">
    <source>
        <dbReference type="Proteomes" id="UP000295169"/>
    </source>
</evidence>
<dbReference type="Proteomes" id="UP000295169">
    <property type="component" value="Unassembled WGS sequence"/>
</dbReference>
<evidence type="ECO:0000313" key="1">
    <source>
        <dbReference type="EMBL" id="TCL29339.1"/>
    </source>
</evidence>
<accession>A0A4R1PII1</accession>
<proteinExistence type="predicted"/>
<comment type="caution">
    <text evidence="1">The sequence shown here is derived from an EMBL/GenBank/DDBJ whole genome shotgun (WGS) entry which is preliminary data.</text>
</comment>
<dbReference type="RefSeq" id="WP_089169746.1">
    <property type="nucleotide sequence ID" value="NZ_CP011835.1"/>
</dbReference>
<evidence type="ECO:0008006" key="3">
    <source>
        <dbReference type="Google" id="ProtNLM"/>
    </source>
</evidence>